<proteinExistence type="inferred from homology"/>
<accession>A0A3B0SX35</accession>
<dbReference type="InterPro" id="IPR004394">
    <property type="entry name" value="Iojap/RsfS/C7orf30"/>
</dbReference>
<dbReference type="GO" id="GO:0043023">
    <property type="term" value="F:ribosomal large subunit binding"/>
    <property type="evidence" value="ECO:0007669"/>
    <property type="project" value="TreeGrafter"/>
</dbReference>
<evidence type="ECO:0000256" key="1">
    <source>
        <dbReference type="ARBA" id="ARBA00010574"/>
    </source>
</evidence>
<dbReference type="PANTHER" id="PTHR21043:SF0">
    <property type="entry name" value="MITOCHONDRIAL ASSEMBLY OF RIBOSOMAL LARGE SUBUNIT PROTEIN 1"/>
    <property type="match status" value="1"/>
</dbReference>
<comment type="similarity">
    <text evidence="1">Belongs to the Iojap/RsfS family.</text>
</comment>
<reference evidence="2" key="1">
    <citation type="submission" date="2018-06" db="EMBL/GenBank/DDBJ databases">
        <authorList>
            <person name="Zhirakovskaya E."/>
        </authorList>
    </citation>
    <scope>NUCLEOTIDE SEQUENCE</scope>
</reference>
<dbReference type="NCBIfam" id="TIGR00090">
    <property type="entry name" value="rsfS_iojap_ybeB"/>
    <property type="match status" value="1"/>
</dbReference>
<dbReference type="PANTHER" id="PTHR21043">
    <property type="entry name" value="IOJAP SUPERFAMILY ORTHOLOG"/>
    <property type="match status" value="1"/>
</dbReference>
<evidence type="ECO:0000313" key="2">
    <source>
        <dbReference type="EMBL" id="VAV99315.1"/>
    </source>
</evidence>
<dbReference type="HAMAP" id="MF_01477">
    <property type="entry name" value="Iojap_RsfS"/>
    <property type="match status" value="1"/>
</dbReference>
<dbReference type="GO" id="GO:0090071">
    <property type="term" value="P:negative regulation of ribosome biogenesis"/>
    <property type="evidence" value="ECO:0007669"/>
    <property type="project" value="TreeGrafter"/>
</dbReference>
<protein>
    <submittedName>
        <fullName evidence="2">Ribosomal silencing factor RsfA</fullName>
    </submittedName>
</protein>
<dbReference type="EMBL" id="UOEC01000161">
    <property type="protein sequence ID" value="VAV99315.1"/>
    <property type="molecule type" value="Genomic_DNA"/>
</dbReference>
<dbReference type="InterPro" id="IPR043519">
    <property type="entry name" value="NT_sf"/>
</dbReference>
<dbReference type="SUPFAM" id="SSF81301">
    <property type="entry name" value="Nucleotidyltransferase"/>
    <property type="match status" value="1"/>
</dbReference>
<name>A0A3B0SX35_9ZZZZ</name>
<dbReference type="Gene3D" id="3.30.460.10">
    <property type="entry name" value="Beta Polymerase, domain 2"/>
    <property type="match status" value="1"/>
</dbReference>
<sequence>MSKIAVAALEDAKAEDVVRLELDGKTAVADEMIVASGRSNIHVSSVADKLCETLKENGYKDLRVEGQQHCDWVLIDAGDVIVHVFRPEVRAFYNLEKLWSPDAPDEGA</sequence>
<dbReference type="Pfam" id="PF02410">
    <property type="entry name" value="RsfS"/>
    <property type="match status" value="1"/>
</dbReference>
<dbReference type="GO" id="GO:0017148">
    <property type="term" value="P:negative regulation of translation"/>
    <property type="evidence" value="ECO:0007669"/>
    <property type="project" value="TreeGrafter"/>
</dbReference>
<gene>
    <name evidence="2" type="ORF">MNBD_ALPHA08-1845</name>
</gene>
<organism evidence="2">
    <name type="scientific">hydrothermal vent metagenome</name>
    <dbReference type="NCBI Taxonomy" id="652676"/>
    <lineage>
        <taxon>unclassified sequences</taxon>
        <taxon>metagenomes</taxon>
        <taxon>ecological metagenomes</taxon>
    </lineage>
</organism>
<dbReference type="AlphaFoldDB" id="A0A3B0SX35"/>